<organism evidence="11">
    <name type="scientific">Panstrongylus megistus</name>
    <dbReference type="NCBI Taxonomy" id="65343"/>
    <lineage>
        <taxon>Eukaryota</taxon>
        <taxon>Metazoa</taxon>
        <taxon>Ecdysozoa</taxon>
        <taxon>Arthropoda</taxon>
        <taxon>Hexapoda</taxon>
        <taxon>Insecta</taxon>
        <taxon>Pterygota</taxon>
        <taxon>Neoptera</taxon>
        <taxon>Paraneoptera</taxon>
        <taxon>Hemiptera</taxon>
        <taxon>Heteroptera</taxon>
        <taxon>Panheteroptera</taxon>
        <taxon>Cimicomorpha</taxon>
        <taxon>Reduviidae</taxon>
        <taxon>Triatominae</taxon>
        <taxon>Panstrongylus</taxon>
    </lineage>
</organism>
<evidence type="ECO:0000256" key="5">
    <source>
        <dbReference type="ARBA" id="ARBA00022448"/>
    </source>
</evidence>
<dbReference type="EMBL" id="GBGD01003478">
    <property type="protein sequence ID" value="JAC85411.1"/>
    <property type="molecule type" value="mRNA"/>
</dbReference>
<keyword evidence="5" id="KW-0813">Transport</keyword>
<dbReference type="Pfam" id="PF04716">
    <property type="entry name" value="ETC_C1_NDUFA5"/>
    <property type="match status" value="1"/>
</dbReference>
<evidence type="ECO:0000256" key="9">
    <source>
        <dbReference type="ARBA" id="ARBA00023128"/>
    </source>
</evidence>
<keyword evidence="11" id="KW-0830">Ubiquinone</keyword>
<keyword evidence="10" id="KW-0472">Membrane</keyword>
<evidence type="ECO:0000256" key="2">
    <source>
        <dbReference type="ARBA" id="ARBA00004443"/>
    </source>
</evidence>
<comment type="subcellular location">
    <subcellularLocation>
        <location evidence="2">Mitochondrion inner membrane</location>
        <topology evidence="2">Peripheral membrane protein</topology>
        <orientation evidence="2">Matrix side</orientation>
    </subcellularLocation>
</comment>
<name>A0A069DP28_9HEMI</name>
<dbReference type="PANTHER" id="PTHR12653">
    <property type="entry name" value="NADH-UBIQUINONE OXIDOREDUCTASE 13 KD-B SUBUNIT"/>
    <property type="match status" value="1"/>
</dbReference>
<accession>A0A069DP28</accession>
<reference evidence="11" key="1">
    <citation type="journal article" date="2015" name="J. Med. Entomol.">
        <title>A Deep Insight Into the Sialotranscriptome of the Chagas Disease Vector, Panstrongylus megistus (Hemiptera: Heteroptera).</title>
        <authorList>
            <person name="Ribeiro J.M."/>
            <person name="Schwarz A."/>
            <person name="Francischetti I.M."/>
        </authorList>
    </citation>
    <scope>NUCLEOTIDE SEQUENCE</scope>
    <source>
        <tissue evidence="11">Salivary glands</tissue>
    </source>
</reference>
<evidence type="ECO:0000256" key="1">
    <source>
        <dbReference type="ARBA" id="ARBA00003195"/>
    </source>
</evidence>
<dbReference type="AlphaFoldDB" id="A0A069DP28"/>
<keyword evidence="9" id="KW-0496">Mitochondrion</keyword>
<evidence type="ECO:0000256" key="4">
    <source>
        <dbReference type="ARBA" id="ARBA00011533"/>
    </source>
</evidence>
<dbReference type="GO" id="GO:0005743">
    <property type="term" value="C:mitochondrial inner membrane"/>
    <property type="evidence" value="ECO:0007669"/>
    <property type="project" value="UniProtKB-SubCell"/>
</dbReference>
<evidence type="ECO:0000256" key="6">
    <source>
        <dbReference type="ARBA" id="ARBA00022660"/>
    </source>
</evidence>
<evidence type="ECO:0000256" key="10">
    <source>
        <dbReference type="ARBA" id="ARBA00023136"/>
    </source>
</evidence>
<evidence type="ECO:0000313" key="11">
    <source>
        <dbReference type="EMBL" id="JAC85411.1"/>
    </source>
</evidence>
<comment type="subunit">
    <text evidence="4">Complex I is composed of 45 different subunits.</text>
</comment>
<evidence type="ECO:0000256" key="7">
    <source>
        <dbReference type="ARBA" id="ARBA00022792"/>
    </source>
</evidence>
<sequence length="125" mass="14162">MSKILAVTKKATGLTGLEVATNPVHTLNILYSKILRALEKVPKEAAYRKYTEQIASSRLAIVNAAQSVEEIEEKVNCGQVEELIIQAENELSLTRNMTNWRPWETPKTDIPPNQWMWPPAKLPKH</sequence>
<evidence type="ECO:0000256" key="3">
    <source>
        <dbReference type="ARBA" id="ARBA00010261"/>
    </source>
</evidence>
<dbReference type="InterPro" id="IPR006806">
    <property type="entry name" value="NDUFA5"/>
</dbReference>
<keyword evidence="7" id="KW-0999">Mitochondrion inner membrane</keyword>
<keyword evidence="6" id="KW-0679">Respiratory chain</keyword>
<proteinExistence type="evidence at transcript level"/>
<dbReference type="GO" id="GO:0022904">
    <property type="term" value="P:respiratory electron transport chain"/>
    <property type="evidence" value="ECO:0007669"/>
    <property type="project" value="InterPro"/>
</dbReference>
<keyword evidence="8" id="KW-0249">Electron transport</keyword>
<protein>
    <submittedName>
        <fullName evidence="11">Putative ubiquinone oxidoreductase ndufa5/b13 subunit</fullName>
    </submittedName>
</protein>
<evidence type="ECO:0000256" key="8">
    <source>
        <dbReference type="ARBA" id="ARBA00022982"/>
    </source>
</evidence>
<dbReference type="PANTHER" id="PTHR12653:SF0">
    <property type="entry name" value="NADH DEHYDROGENASE [UBIQUINONE] 1 ALPHA SUBCOMPLEX SUBUNIT 5"/>
    <property type="match status" value="1"/>
</dbReference>
<comment type="function">
    <text evidence="1">Accessory subunit of the mitochondrial membrane respiratory chain NADH dehydrogenase (Complex I), that is believed not to be involved in catalysis. Complex I functions in the transfer of electrons from NADH to the respiratory chain. The immediate electron acceptor for the enzyme is believed to be ubiquinone.</text>
</comment>
<comment type="similarity">
    <text evidence="3">Belongs to the complex I NDUFA5 subunit family.</text>
</comment>